<dbReference type="PANTHER" id="PTHR43585:SF2">
    <property type="entry name" value="ATP-GRASP ENZYME FSQD"/>
    <property type="match status" value="1"/>
</dbReference>
<dbReference type="Proteomes" id="UP000623250">
    <property type="component" value="Unassembled WGS sequence"/>
</dbReference>
<dbReference type="GO" id="GO:0005524">
    <property type="term" value="F:ATP binding"/>
    <property type="evidence" value="ECO:0007669"/>
    <property type="project" value="UniProtKB-UniRule"/>
</dbReference>
<evidence type="ECO:0000259" key="5">
    <source>
        <dbReference type="PROSITE" id="PS50975"/>
    </source>
</evidence>
<feature type="domain" description="ATP-grasp" evidence="5">
    <location>
        <begin position="124"/>
        <end position="344"/>
    </location>
</feature>
<organism evidence="6 7">
    <name type="scientific">Rhodomicrobium udaipurense</name>
    <dbReference type="NCBI Taxonomy" id="1202716"/>
    <lineage>
        <taxon>Bacteria</taxon>
        <taxon>Pseudomonadati</taxon>
        <taxon>Pseudomonadota</taxon>
        <taxon>Alphaproteobacteria</taxon>
        <taxon>Hyphomicrobiales</taxon>
        <taxon>Hyphomicrobiaceae</taxon>
        <taxon>Rhodomicrobium</taxon>
    </lineage>
</organism>
<dbReference type="InterPro" id="IPR052032">
    <property type="entry name" value="ATP-dep_AA_Ligase"/>
</dbReference>
<dbReference type="Pfam" id="PF13535">
    <property type="entry name" value="ATP-grasp_4"/>
    <property type="match status" value="1"/>
</dbReference>
<evidence type="ECO:0000256" key="4">
    <source>
        <dbReference type="PROSITE-ProRule" id="PRU00409"/>
    </source>
</evidence>
<comment type="caution">
    <text evidence="6">The sequence shown here is derived from an EMBL/GenBank/DDBJ whole genome shotgun (WGS) entry which is preliminary data.</text>
</comment>
<dbReference type="SUPFAM" id="SSF56059">
    <property type="entry name" value="Glutathione synthetase ATP-binding domain-like"/>
    <property type="match status" value="1"/>
</dbReference>
<keyword evidence="1" id="KW-0436">Ligase</keyword>
<name>A0A8I1GCH4_9HYPH</name>
<reference evidence="6 7" key="1">
    <citation type="submission" date="2020-12" db="EMBL/GenBank/DDBJ databases">
        <title>Revised draft genomes of Rhodomicrobium vannielii ATCC 17100 and Rhodomicrobium udaipurense JA643.</title>
        <authorList>
            <person name="Conners E.M."/>
            <person name="Davenport E.J."/>
            <person name="Bose A."/>
        </authorList>
    </citation>
    <scope>NUCLEOTIDE SEQUENCE [LARGE SCALE GENOMIC DNA]</scope>
    <source>
        <strain evidence="6 7">JA643</strain>
    </source>
</reference>
<dbReference type="EMBL" id="JAEMUK010000079">
    <property type="protein sequence ID" value="MBJ7544548.1"/>
    <property type="molecule type" value="Genomic_DNA"/>
</dbReference>
<proteinExistence type="predicted"/>
<sequence>MAVDVALILGYDALGEVVPAIQAAKAAALIPIVVLNRSGADYSNWLPEALILRSGNVNRDHRALVDEIRRMGRVLGGGRIRVRAILNGQDRMWLCYLDLRRAFPSAAGVPPSLIVKTSVKPNLRFLLRNTEHHVPYVLLPRRYIERPGRFPPLRALAERSGRLIVKPVVGSGGFGVTHVENDDAFERNLGSAAEKALALQRGMFGDTVAAPFLEFACRRPVNDFVLVEAYIEGTEESMEGFATSHGGIEYFVAQRKTRRVEEPVFRDLEYLVCNNHPNEKAIECVTSLLHVLEFENSPFHIELKGSARMKPVEFNPRVGGGSIADLVASIHAVNLHELGIKAVLDKVRVDRSFVTVVVQPERSGRVRRYRGIDKVQQQTDCVFVRKLVPEGGEIDRMDREAYLVEFCVSGKTCAAAQRRANELLGWIGVEIV</sequence>
<dbReference type="AlphaFoldDB" id="A0A8I1GCH4"/>
<dbReference type="GO" id="GO:0046872">
    <property type="term" value="F:metal ion binding"/>
    <property type="evidence" value="ECO:0007669"/>
    <property type="project" value="InterPro"/>
</dbReference>
<evidence type="ECO:0000256" key="3">
    <source>
        <dbReference type="ARBA" id="ARBA00022840"/>
    </source>
</evidence>
<evidence type="ECO:0000256" key="2">
    <source>
        <dbReference type="ARBA" id="ARBA00022741"/>
    </source>
</evidence>
<evidence type="ECO:0000313" key="7">
    <source>
        <dbReference type="Proteomes" id="UP000623250"/>
    </source>
</evidence>
<dbReference type="RefSeq" id="WP_037232411.1">
    <property type="nucleotide sequence ID" value="NZ_JAEMUK010000079.1"/>
</dbReference>
<keyword evidence="7" id="KW-1185">Reference proteome</keyword>
<dbReference type="PROSITE" id="PS50975">
    <property type="entry name" value="ATP_GRASP"/>
    <property type="match status" value="1"/>
</dbReference>
<keyword evidence="2 4" id="KW-0547">Nucleotide-binding</keyword>
<protein>
    <submittedName>
        <fullName evidence="6">ATP-grasp domain-containing protein</fullName>
    </submittedName>
</protein>
<accession>A0A8I1GCH4</accession>
<dbReference type="Gene3D" id="3.30.470.20">
    <property type="entry name" value="ATP-grasp fold, B domain"/>
    <property type="match status" value="1"/>
</dbReference>
<keyword evidence="3 4" id="KW-0067">ATP-binding</keyword>
<evidence type="ECO:0000256" key="1">
    <source>
        <dbReference type="ARBA" id="ARBA00022598"/>
    </source>
</evidence>
<evidence type="ECO:0000313" key="6">
    <source>
        <dbReference type="EMBL" id="MBJ7544548.1"/>
    </source>
</evidence>
<dbReference type="PANTHER" id="PTHR43585">
    <property type="entry name" value="FUMIPYRROLE BIOSYNTHESIS PROTEIN C"/>
    <property type="match status" value="1"/>
</dbReference>
<dbReference type="InterPro" id="IPR011761">
    <property type="entry name" value="ATP-grasp"/>
</dbReference>
<dbReference type="GO" id="GO:0016874">
    <property type="term" value="F:ligase activity"/>
    <property type="evidence" value="ECO:0007669"/>
    <property type="project" value="UniProtKB-KW"/>
</dbReference>
<gene>
    <name evidence="6" type="ORF">JDN41_13410</name>
</gene>